<dbReference type="RefSeq" id="WP_109717977.1">
    <property type="nucleotide sequence ID" value="NZ_QGHF01000010.1"/>
</dbReference>
<organism evidence="1 2">
    <name type="scientific">Pantoea allii</name>
    <dbReference type="NCBI Taxonomy" id="574096"/>
    <lineage>
        <taxon>Bacteria</taxon>
        <taxon>Pseudomonadati</taxon>
        <taxon>Pseudomonadota</taxon>
        <taxon>Gammaproteobacteria</taxon>
        <taxon>Enterobacterales</taxon>
        <taxon>Erwiniaceae</taxon>
        <taxon>Pantoea</taxon>
    </lineage>
</organism>
<accession>A0A2V2BDF0</accession>
<dbReference type="AlphaFoldDB" id="A0A2V2BDF0"/>
<proteinExistence type="predicted"/>
<sequence length="142" mass="15247">MNYSVFFSMALLTGAAILLSLGNEEHKDSTDTARLQQQSGEFLHYVEALNDIYSTGTPPDGDVTARAILPSWLPHSSAITLRVSGGQGYAYAPFVPGLYAQILADTEDSTHFGRADSAGINTPAGRLSRPDFIPPGDVVYVR</sequence>
<dbReference type="InterPro" id="IPR009987">
    <property type="entry name" value="IM_PilM"/>
</dbReference>
<dbReference type="Pfam" id="PF07419">
    <property type="entry name" value="PilM"/>
    <property type="match status" value="1"/>
</dbReference>
<dbReference type="OrthoDB" id="6638179at2"/>
<comment type="caution">
    <text evidence="1">The sequence shown here is derived from an EMBL/GenBank/DDBJ whole genome shotgun (WGS) entry which is preliminary data.</text>
</comment>
<reference evidence="1 2" key="1">
    <citation type="submission" date="2018-05" db="EMBL/GenBank/DDBJ databases">
        <title>Genomic Encyclopedia of Type Strains, Phase IV (KMG-V): Genome sequencing to study the core and pangenomes of soil and plant-associated prokaryotes.</title>
        <authorList>
            <person name="Whitman W."/>
        </authorList>
    </citation>
    <scope>NUCLEOTIDE SEQUENCE [LARGE SCALE GENOMIC DNA]</scope>
    <source>
        <strain evidence="1 2">PNA 200-10</strain>
    </source>
</reference>
<evidence type="ECO:0000313" key="1">
    <source>
        <dbReference type="EMBL" id="PWK94542.1"/>
    </source>
</evidence>
<evidence type="ECO:0000313" key="2">
    <source>
        <dbReference type="Proteomes" id="UP000245981"/>
    </source>
</evidence>
<dbReference type="Gene3D" id="3.30.450.360">
    <property type="match status" value="1"/>
</dbReference>
<gene>
    <name evidence="1" type="ORF">C7431_11036</name>
</gene>
<protein>
    <submittedName>
        <fullName evidence="1">PilM protein</fullName>
    </submittedName>
</protein>
<dbReference type="EMBL" id="QGHF01000010">
    <property type="protein sequence ID" value="PWK94542.1"/>
    <property type="molecule type" value="Genomic_DNA"/>
</dbReference>
<dbReference type="Proteomes" id="UP000245981">
    <property type="component" value="Unassembled WGS sequence"/>
</dbReference>
<name>A0A2V2BDF0_9GAMM</name>